<protein>
    <submittedName>
        <fullName evidence="3">3-oxoacyl-[acyl-carrier-protein] reductase</fullName>
    </submittedName>
</protein>
<dbReference type="PROSITE" id="PS00061">
    <property type="entry name" value="ADH_SHORT"/>
    <property type="match status" value="1"/>
</dbReference>
<dbReference type="CDD" id="cd05333">
    <property type="entry name" value="BKR_SDR_c"/>
    <property type="match status" value="1"/>
</dbReference>
<sequence length="233" mass="24330">MSRVALVTGGNRGIGLAVARRLAAAGMRVAVTYRSEPPAGFLAVPCDVRDPESVDLAVKRVREELGPIEVLVANAGITRDRAFAVMSEPDFTDVLDTNLTGVYRVTRHVVRDMMRGRHGRIVMVSSVSGLTGSAGQTNYASAKAGLVGLARSLALELSSRGITVNTVAPGWIDTDMTAALPEKVREAMPSQVPLGRQGTPEEVAEVVAFLASDAASYVTGTVLPVDGGLCLGG</sequence>
<dbReference type="InterPro" id="IPR020904">
    <property type="entry name" value="Sc_DH/Rdtase_CS"/>
</dbReference>
<dbReference type="NCBIfam" id="NF009466">
    <property type="entry name" value="PRK12826.1-2"/>
    <property type="match status" value="1"/>
</dbReference>
<dbReference type="PRINTS" id="PR00081">
    <property type="entry name" value="GDHRDH"/>
</dbReference>
<accession>A0ABN3HK70</accession>
<gene>
    <name evidence="3" type="primary">fabG_1</name>
    <name evidence="3" type="ORF">GCM10010420_00480</name>
</gene>
<evidence type="ECO:0000313" key="3">
    <source>
        <dbReference type="EMBL" id="GAA2382469.1"/>
    </source>
</evidence>
<proteinExistence type="inferred from homology"/>
<dbReference type="RefSeq" id="WP_344628708.1">
    <property type="nucleotide sequence ID" value="NZ_BAAATJ010000001.1"/>
</dbReference>
<dbReference type="EMBL" id="BAAATJ010000001">
    <property type="protein sequence ID" value="GAA2382469.1"/>
    <property type="molecule type" value="Genomic_DNA"/>
</dbReference>
<reference evidence="3 4" key="1">
    <citation type="journal article" date="2019" name="Int. J. Syst. Evol. Microbiol.">
        <title>The Global Catalogue of Microorganisms (GCM) 10K type strain sequencing project: providing services to taxonomists for standard genome sequencing and annotation.</title>
        <authorList>
            <consortium name="The Broad Institute Genomics Platform"/>
            <consortium name="The Broad Institute Genome Sequencing Center for Infectious Disease"/>
            <person name="Wu L."/>
            <person name="Ma J."/>
        </authorList>
    </citation>
    <scope>NUCLEOTIDE SEQUENCE [LARGE SCALE GENOMIC DNA]</scope>
    <source>
        <strain evidence="3 4">JCM 6921</strain>
    </source>
</reference>
<keyword evidence="4" id="KW-1185">Reference proteome</keyword>
<dbReference type="PANTHER" id="PTHR42879">
    <property type="entry name" value="3-OXOACYL-(ACYL-CARRIER-PROTEIN) REDUCTASE"/>
    <property type="match status" value="1"/>
</dbReference>
<comment type="caution">
    <text evidence="3">The sequence shown here is derived from an EMBL/GenBank/DDBJ whole genome shotgun (WGS) entry which is preliminary data.</text>
</comment>
<dbReference type="PANTHER" id="PTHR42879:SF2">
    <property type="entry name" value="3-OXOACYL-[ACYL-CARRIER-PROTEIN] REDUCTASE FABG"/>
    <property type="match status" value="1"/>
</dbReference>
<evidence type="ECO:0000313" key="4">
    <source>
        <dbReference type="Proteomes" id="UP001500058"/>
    </source>
</evidence>
<dbReference type="InterPro" id="IPR050259">
    <property type="entry name" value="SDR"/>
</dbReference>
<name>A0ABN3HK70_9ACTN</name>
<dbReference type="Proteomes" id="UP001500058">
    <property type="component" value="Unassembled WGS sequence"/>
</dbReference>
<evidence type="ECO:0000259" key="2">
    <source>
        <dbReference type="SMART" id="SM00822"/>
    </source>
</evidence>
<evidence type="ECO:0000256" key="1">
    <source>
        <dbReference type="ARBA" id="ARBA00006484"/>
    </source>
</evidence>
<dbReference type="InterPro" id="IPR036291">
    <property type="entry name" value="NAD(P)-bd_dom_sf"/>
</dbReference>
<dbReference type="InterPro" id="IPR057326">
    <property type="entry name" value="KR_dom"/>
</dbReference>
<organism evidence="3 4">
    <name type="scientific">Streptomyces glaucosporus</name>
    <dbReference type="NCBI Taxonomy" id="284044"/>
    <lineage>
        <taxon>Bacteria</taxon>
        <taxon>Bacillati</taxon>
        <taxon>Actinomycetota</taxon>
        <taxon>Actinomycetes</taxon>
        <taxon>Kitasatosporales</taxon>
        <taxon>Streptomycetaceae</taxon>
        <taxon>Streptomyces</taxon>
    </lineage>
</organism>
<dbReference type="InterPro" id="IPR002347">
    <property type="entry name" value="SDR_fam"/>
</dbReference>
<dbReference type="Gene3D" id="3.40.50.720">
    <property type="entry name" value="NAD(P)-binding Rossmann-like Domain"/>
    <property type="match status" value="1"/>
</dbReference>
<feature type="domain" description="Ketoreductase" evidence="2">
    <location>
        <begin position="3"/>
        <end position="174"/>
    </location>
</feature>
<dbReference type="Pfam" id="PF13561">
    <property type="entry name" value="adh_short_C2"/>
    <property type="match status" value="1"/>
</dbReference>
<dbReference type="PRINTS" id="PR00080">
    <property type="entry name" value="SDRFAMILY"/>
</dbReference>
<comment type="similarity">
    <text evidence="1">Belongs to the short-chain dehydrogenases/reductases (SDR) family.</text>
</comment>
<dbReference type="SUPFAM" id="SSF51735">
    <property type="entry name" value="NAD(P)-binding Rossmann-fold domains"/>
    <property type="match status" value="1"/>
</dbReference>
<dbReference type="SMART" id="SM00822">
    <property type="entry name" value="PKS_KR"/>
    <property type="match status" value="1"/>
</dbReference>